<sequence>MVPARRVYWLLTFGIAIALIISLFFSILVSIAITLLFDITVLGLMVVDGWRSQSVRVQITRELPPRLSIGRDNPVVLTVKSANANAVIQLRDDYPTEFGVSASTLNATIPMNSTQELGYTVQPKQRGEFSWGNIQVRQLGAWRLAWDNWQIPQSLQIKVYPDLLGLRSLSIRLALQSSGSIRKVRQMGIGTEFAELRNYRTGDDLRFIDWKATARRVGAYSNTPPLVRVLEPEQEQTLLILLDRGRLMTARVQGLQRFDWGLNATLSLALAGLHRGDRVGVGVFDRQMHTWIPPERGQSQLSQLIDRLTPIQPVLLESDYLGAVTSVVQRQTRRALVVVITDLVDVTASTELLAALSRLAPRYLPFCVTLRDPQVDHLAHQFTENVTDAYGRAVALDLLAQRQVAFAQLKQKGVLVLDAPANQITEQLVERYLQLKARNQL</sequence>
<evidence type="ECO:0000259" key="2">
    <source>
        <dbReference type="Pfam" id="PF01882"/>
    </source>
</evidence>
<proteinExistence type="predicted"/>
<dbReference type="Proteomes" id="UP000599391">
    <property type="component" value="Unassembled WGS sequence"/>
</dbReference>
<dbReference type="InterPro" id="IPR036465">
    <property type="entry name" value="vWFA_dom_sf"/>
</dbReference>
<keyword evidence="1" id="KW-1133">Transmembrane helix</keyword>
<feature type="domain" description="DUF58" evidence="2">
    <location>
        <begin position="195"/>
        <end position="388"/>
    </location>
</feature>
<evidence type="ECO:0000313" key="4">
    <source>
        <dbReference type="Proteomes" id="UP000599391"/>
    </source>
</evidence>
<protein>
    <submittedName>
        <fullName evidence="3">DUF58 domain-containing protein</fullName>
    </submittedName>
</protein>
<keyword evidence="1" id="KW-0812">Transmembrane</keyword>
<evidence type="ECO:0000313" key="3">
    <source>
        <dbReference type="EMBL" id="MBH8553049.1"/>
    </source>
</evidence>
<reference evidence="3 4" key="1">
    <citation type="journal article" date="2021" name="Int. J. Syst. Evol. Microbiol.">
        <title>Amazonocrinis nigriterrae gen. nov., sp. nov., Atlanticothrix silvestris gen. nov., sp. nov. and Dendronalium phyllosphericum gen. nov., sp. nov., nostocacean cyanobacteria from Brazilian environments.</title>
        <authorList>
            <person name="Alvarenga D.O."/>
            <person name="Andreote A.P.D."/>
            <person name="Branco L.H.Z."/>
            <person name="Delbaje E."/>
            <person name="Cruz R.B."/>
            <person name="Varani A.M."/>
            <person name="Fiore M.F."/>
        </authorList>
    </citation>
    <scope>NUCLEOTIDE SEQUENCE [LARGE SCALE GENOMIC DNA]</scope>
    <source>
        <strain evidence="3 4">CENA357</strain>
    </source>
</reference>
<feature type="transmembrane region" description="Helical" evidence="1">
    <location>
        <begin position="7"/>
        <end position="37"/>
    </location>
</feature>
<dbReference type="SUPFAM" id="SSF53300">
    <property type="entry name" value="vWA-like"/>
    <property type="match status" value="1"/>
</dbReference>
<dbReference type="Pfam" id="PF01882">
    <property type="entry name" value="DUF58"/>
    <property type="match status" value="1"/>
</dbReference>
<accession>A0A8J7HD57</accession>
<dbReference type="Gene3D" id="3.40.50.410">
    <property type="entry name" value="von Willebrand factor, type A domain"/>
    <property type="match status" value="1"/>
</dbReference>
<evidence type="ECO:0000256" key="1">
    <source>
        <dbReference type="SAM" id="Phobius"/>
    </source>
</evidence>
<dbReference type="AlphaFoldDB" id="A0A8J7HD57"/>
<organism evidence="3 4">
    <name type="scientific">Atlanticothrix silvestris CENA357</name>
    <dbReference type="NCBI Taxonomy" id="1725252"/>
    <lineage>
        <taxon>Bacteria</taxon>
        <taxon>Bacillati</taxon>
        <taxon>Cyanobacteriota</taxon>
        <taxon>Cyanophyceae</taxon>
        <taxon>Nostocales</taxon>
        <taxon>Nodulariaceae</taxon>
        <taxon>Atlanticothrix</taxon>
        <taxon>Atlanticothrix silvestris</taxon>
    </lineage>
</organism>
<dbReference type="EMBL" id="JAECZB010000023">
    <property type="protein sequence ID" value="MBH8553049.1"/>
    <property type="molecule type" value="Genomic_DNA"/>
</dbReference>
<gene>
    <name evidence="3" type="ORF">I8751_11865</name>
</gene>
<dbReference type="RefSeq" id="WP_214439340.1">
    <property type="nucleotide sequence ID" value="NZ_JAECZB010000023.1"/>
</dbReference>
<comment type="caution">
    <text evidence="3">The sequence shown here is derived from an EMBL/GenBank/DDBJ whole genome shotgun (WGS) entry which is preliminary data.</text>
</comment>
<dbReference type="PANTHER" id="PTHR33608">
    <property type="entry name" value="BLL2464 PROTEIN"/>
    <property type="match status" value="1"/>
</dbReference>
<name>A0A8J7HD57_9CYAN</name>
<keyword evidence="4" id="KW-1185">Reference proteome</keyword>
<dbReference type="InterPro" id="IPR002881">
    <property type="entry name" value="DUF58"/>
</dbReference>
<dbReference type="PANTHER" id="PTHR33608:SF3">
    <property type="entry name" value="SLR2013 PROTEIN"/>
    <property type="match status" value="1"/>
</dbReference>
<keyword evidence="1" id="KW-0472">Membrane</keyword>